<proteinExistence type="predicted"/>
<dbReference type="Proteomes" id="UP000019226">
    <property type="component" value="Chromosome"/>
</dbReference>
<evidence type="ECO:0000313" key="6">
    <source>
        <dbReference type="Proteomes" id="UP000019226"/>
    </source>
</evidence>
<evidence type="ECO:0000259" key="4">
    <source>
        <dbReference type="PROSITE" id="PS01124"/>
    </source>
</evidence>
<keyword evidence="6" id="KW-1185">Reference proteome</keyword>
<evidence type="ECO:0000256" key="2">
    <source>
        <dbReference type="ARBA" id="ARBA00023125"/>
    </source>
</evidence>
<dbReference type="EMBL" id="CP004350">
    <property type="protein sequence ID" value="AHI21315.1"/>
    <property type="molecule type" value="Genomic_DNA"/>
</dbReference>
<dbReference type="InterPro" id="IPR035418">
    <property type="entry name" value="AraC-bd_2"/>
</dbReference>
<reference evidence="6" key="1">
    <citation type="submission" date="2013-02" db="EMBL/GenBank/DDBJ databases">
        <title>The complete genome sequence of Corynebacterium casei LMG S-19264 (=DSM 44701).</title>
        <authorList>
            <person name="Ruckert C."/>
            <person name="Albersmeier A."/>
            <person name="Kalinowski J."/>
        </authorList>
    </citation>
    <scope>NUCLEOTIDE SEQUENCE [LARGE SCALE GENOMIC DNA]</scope>
    <source>
        <strain evidence="6">LMG S-19264</strain>
    </source>
</reference>
<name>A0ABM5PTA7_9CORY</name>
<dbReference type="SMART" id="SM00342">
    <property type="entry name" value="HTH_ARAC"/>
    <property type="match status" value="1"/>
</dbReference>
<dbReference type="GeneID" id="82878856"/>
<dbReference type="Gene3D" id="1.10.10.60">
    <property type="entry name" value="Homeodomain-like"/>
    <property type="match status" value="1"/>
</dbReference>
<dbReference type="PROSITE" id="PS01124">
    <property type="entry name" value="HTH_ARAC_FAMILY_2"/>
    <property type="match status" value="1"/>
</dbReference>
<dbReference type="PANTHER" id="PTHR43280:SF31">
    <property type="entry name" value="TRANSCRIPTIONAL REGULATORY PROTEIN"/>
    <property type="match status" value="1"/>
</dbReference>
<protein>
    <submittedName>
        <fullName evidence="5">AraC family transcriptional regulator</fullName>
    </submittedName>
</protein>
<keyword evidence="1" id="KW-0805">Transcription regulation</keyword>
<dbReference type="InterPro" id="IPR018060">
    <property type="entry name" value="HTH_AraC"/>
</dbReference>
<evidence type="ECO:0000313" key="5">
    <source>
        <dbReference type="EMBL" id="AHI21315.1"/>
    </source>
</evidence>
<feature type="domain" description="HTH araC/xylS-type" evidence="4">
    <location>
        <begin position="206"/>
        <end position="307"/>
    </location>
</feature>
<keyword evidence="3" id="KW-0804">Transcription</keyword>
<dbReference type="Pfam" id="PF14525">
    <property type="entry name" value="AraC_binding_2"/>
    <property type="match status" value="1"/>
</dbReference>
<evidence type="ECO:0000256" key="3">
    <source>
        <dbReference type="ARBA" id="ARBA00023163"/>
    </source>
</evidence>
<dbReference type="RefSeq" id="WP_025388328.1">
    <property type="nucleotide sequence ID" value="NZ_CP004350.1"/>
</dbReference>
<gene>
    <name evidence="5" type="ORF">CCASEI_13835</name>
</gene>
<dbReference type="PANTHER" id="PTHR43280">
    <property type="entry name" value="ARAC-FAMILY TRANSCRIPTIONAL REGULATOR"/>
    <property type="match status" value="1"/>
</dbReference>
<dbReference type="InterPro" id="IPR009057">
    <property type="entry name" value="Homeodomain-like_sf"/>
</dbReference>
<dbReference type="Pfam" id="PF12833">
    <property type="entry name" value="HTH_18"/>
    <property type="match status" value="1"/>
</dbReference>
<organism evidence="5 6">
    <name type="scientific">Corynebacterium casei LMG S-19264</name>
    <dbReference type="NCBI Taxonomy" id="1285583"/>
    <lineage>
        <taxon>Bacteria</taxon>
        <taxon>Bacillati</taxon>
        <taxon>Actinomycetota</taxon>
        <taxon>Actinomycetes</taxon>
        <taxon>Mycobacteriales</taxon>
        <taxon>Corynebacteriaceae</taxon>
        <taxon>Corynebacterium</taxon>
    </lineage>
</organism>
<keyword evidence="2" id="KW-0238">DNA-binding</keyword>
<dbReference type="SUPFAM" id="SSF46689">
    <property type="entry name" value="Homeodomain-like"/>
    <property type="match status" value="1"/>
</dbReference>
<evidence type="ECO:0000256" key="1">
    <source>
        <dbReference type="ARBA" id="ARBA00023015"/>
    </source>
</evidence>
<sequence>MPQLPASHLDLNEWKIASNSAFGKLDIEASDPESFQVELKTATAGDVSLFDMRTGPHSVARRAEDIPAGDVPYCKLSLQIQGSSVMRQDGRECQLNPGDLALYVTQRPYELEYSQEQHSLVVLFPQSYLHLTPFQLESITARTVSRTDGLGRVMVPLFEQLAENIEVLEGPHAVALLQSALNMLVTVFASELDSQPGMNSENLLFEQAQQYIEQNLSDPELGPQTIADALFVSVRQLHARFAAQKTTVGVFIRTQRLEHIREDLANPLMKSESISTISARYGLHDASQVSRAFKTEFRESPSAFRARVFQS</sequence>
<accession>A0ABM5PTA7</accession>